<keyword evidence="3" id="KW-0326">Glycosidase</keyword>
<sequence length="573" mass="66020">MLTAKDGQFFLNEEPFQILSGSIHYFRVVPEYWEDRLKKLKMLGLNTVETYIPWNVHEPKKGDFQFEGMADLERFIQTADKLGLHVILRPAPYICAEWEFGGLPAWLLKGQDMELRSSDPAFLNHLTEYFHVLLPKLVPYLSGNGGPVIAMQIENEYGAYGNDQQYLKYLRKLYQQEGIDVLLFTSDGPEFIQHGSLEEAVTTLNFGSRPEEAFSALERFRPGSPLMCAEFWIGWFDHWGGEHHRRDAAEMTAVYETILSKGASVNFYMFHGGTNFGFMNGANHYETYTPTITSYDYDALLTEWGDPSDKYFAVKEILTRYKEVPEEDPEPGEKKTYGKVALSESTSLFDGIQNLSTLKAIAPRAMEEFDQSYGMILYRTKVEKQGELEMDISPIRDRALIYINGKHVKTIYRNDTEKMITLPFDQSINVLEILVENMGRVNYGKHLKDRKGIIQNLWIGQQYWFNWEVIPIELNPEQVDWLQGTDTRFPRFYKGTFKAKECADTFVDLAGWTKGYVWVNGFNLGRYWQTEGPQVSLYIPAPLLREGENEILVLELEETSSSMVELSDQPDIG</sequence>
<evidence type="ECO:0000313" key="8">
    <source>
        <dbReference type="Proteomes" id="UP000682403"/>
    </source>
</evidence>
<name>A0ABS5LBX0_9BACI</name>
<evidence type="ECO:0000256" key="3">
    <source>
        <dbReference type="ARBA" id="ARBA00023295"/>
    </source>
</evidence>
<dbReference type="PANTHER" id="PTHR23421">
    <property type="entry name" value="BETA-GALACTOSIDASE RELATED"/>
    <property type="match status" value="1"/>
</dbReference>
<dbReference type="Pfam" id="PF21317">
    <property type="entry name" value="BetaGal_ABD_1"/>
    <property type="match status" value="1"/>
</dbReference>
<evidence type="ECO:0000313" key="7">
    <source>
        <dbReference type="EMBL" id="MBS2968225.1"/>
    </source>
</evidence>
<protein>
    <submittedName>
        <fullName evidence="7">Beta-galactosidase</fullName>
    </submittedName>
</protein>
<feature type="domain" description="Beta-galactosidase 1-like first all-beta" evidence="5">
    <location>
        <begin position="363"/>
        <end position="472"/>
    </location>
</feature>
<evidence type="ECO:0000259" key="6">
    <source>
        <dbReference type="Pfam" id="PF21467"/>
    </source>
</evidence>
<organism evidence="7 8">
    <name type="scientific">Metabacillus flavus</name>
    <dbReference type="NCBI Taxonomy" id="2823519"/>
    <lineage>
        <taxon>Bacteria</taxon>
        <taxon>Bacillati</taxon>
        <taxon>Bacillota</taxon>
        <taxon>Bacilli</taxon>
        <taxon>Bacillales</taxon>
        <taxon>Bacillaceae</taxon>
        <taxon>Metabacillus</taxon>
    </lineage>
</organism>
<dbReference type="Pfam" id="PF01301">
    <property type="entry name" value="Glyco_hydro_35"/>
    <property type="match status" value="1"/>
</dbReference>
<evidence type="ECO:0000256" key="1">
    <source>
        <dbReference type="ARBA" id="ARBA00009809"/>
    </source>
</evidence>
<dbReference type="InterPro" id="IPR048913">
    <property type="entry name" value="BetaGal_gal-bd"/>
</dbReference>
<dbReference type="PIRSF" id="PIRSF006336">
    <property type="entry name" value="B-gal"/>
    <property type="match status" value="1"/>
</dbReference>
<evidence type="ECO:0000259" key="4">
    <source>
        <dbReference type="Pfam" id="PF01301"/>
    </source>
</evidence>
<dbReference type="InterPro" id="IPR048912">
    <property type="entry name" value="BetaGal1-like_ABD1"/>
</dbReference>
<dbReference type="InterPro" id="IPR019801">
    <property type="entry name" value="Glyco_hydro_35_CS"/>
</dbReference>
<dbReference type="Pfam" id="PF21467">
    <property type="entry name" value="BetaGal_gal-bd"/>
    <property type="match status" value="1"/>
</dbReference>
<keyword evidence="8" id="KW-1185">Reference proteome</keyword>
<keyword evidence="2" id="KW-0378">Hydrolase</keyword>
<dbReference type="EMBL" id="JAGVRK010000001">
    <property type="protein sequence ID" value="MBS2968225.1"/>
    <property type="molecule type" value="Genomic_DNA"/>
</dbReference>
<accession>A0ABS5LBX0</accession>
<dbReference type="PROSITE" id="PS01182">
    <property type="entry name" value="GLYCOSYL_HYDROL_F35"/>
    <property type="match status" value="1"/>
</dbReference>
<dbReference type="InterPro" id="IPR001944">
    <property type="entry name" value="Glycoside_Hdrlase_35"/>
</dbReference>
<gene>
    <name evidence="7" type="ORF">J9317_05575</name>
</gene>
<feature type="domain" description="Glycoside hydrolase 35 catalytic" evidence="4">
    <location>
        <begin position="8"/>
        <end position="320"/>
    </location>
</feature>
<dbReference type="SUPFAM" id="SSF49785">
    <property type="entry name" value="Galactose-binding domain-like"/>
    <property type="match status" value="1"/>
</dbReference>
<dbReference type="Proteomes" id="UP000682403">
    <property type="component" value="Unassembled WGS sequence"/>
</dbReference>
<dbReference type="InterPro" id="IPR008979">
    <property type="entry name" value="Galactose-bd-like_sf"/>
</dbReference>
<reference evidence="7 8" key="1">
    <citation type="submission" date="2021-04" db="EMBL/GenBank/DDBJ databases">
        <title>Metabacillus sp. strain KIGAM252 whole genome sequence.</title>
        <authorList>
            <person name="Seo M.-J."/>
            <person name="Cho E.-S."/>
            <person name="Hwang C.Y."/>
            <person name="Yoon D.J."/>
        </authorList>
    </citation>
    <scope>NUCLEOTIDE SEQUENCE [LARGE SCALE GENOMIC DNA]</scope>
    <source>
        <strain evidence="7 8">KIGAM252</strain>
    </source>
</reference>
<proteinExistence type="inferred from homology"/>
<dbReference type="InterPro" id="IPR017853">
    <property type="entry name" value="GH"/>
</dbReference>
<dbReference type="InterPro" id="IPR026283">
    <property type="entry name" value="B-gal_1-like"/>
</dbReference>
<feature type="domain" description="Beta-galactosidase galactose-binding" evidence="6">
    <location>
        <begin position="490"/>
        <end position="549"/>
    </location>
</feature>
<dbReference type="SUPFAM" id="SSF51445">
    <property type="entry name" value="(Trans)glycosidases"/>
    <property type="match status" value="1"/>
</dbReference>
<evidence type="ECO:0000259" key="5">
    <source>
        <dbReference type="Pfam" id="PF21317"/>
    </source>
</evidence>
<evidence type="ECO:0000256" key="2">
    <source>
        <dbReference type="ARBA" id="ARBA00022801"/>
    </source>
</evidence>
<dbReference type="Gene3D" id="2.60.120.260">
    <property type="entry name" value="Galactose-binding domain-like"/>
    <property type="match status" value="2"/>
</dbReference>
<comment type="caution">
    <text evidence="7">The sequence shown here is derived from an EMBL/GenBank/DDBJ whole genome shotgun (WGS) entry which is preliminary data.</text>
</comment>
<dbReference type="PRINTS" id="PR00742">
    <property type="entry name" value="GLHYDRLASE35"/>
</dbReference>
<comment type="similarity">
    <text evidence="1">Belongs to the glycosyl hydrolase 35 family.</text>
</comment>
<dbReference type="InterPro" id="IPR031330">
    <property type="entry name" value="Gly_Hdrlase_35_cat"/>
</dbReference>
<dbReference type="Gene3D" id="3.20.20.80">
    <property type="entry name" value="Glycosidases"/>
    <property type="match status" value="1"/>
</dbReference>
<dbReference type="RefSeq" id="WP_211556881.1">
    <property type="nucleotide sequence ID" value="NZ_JAGVRK010000001.1"/>
</dbReference>